<keyword evidence="3" id="KW-1185">Reference proteome</keyword>
<dbReference type="InterPro" id="IPR001584">
    <property type="entry name" value="Integrase_cat-core"/>
</dbReference>
<feature type="domain" description="Integrase catalytic" evidence="1">
    <location>
        <begin position="1"/>
        <end position="97"/>
    </location>
</feature>
<dbReference type="GO" id="GO:0015074">
    <property type="term" value="P:DNA integration"/>
    <property type="evidence" value="ECO:0007669"/>
    <property type="project" value="InterPro"/>
</dbReference>
<dbReference type="KEGG" id="pcm:AY601_2036"/>
<gene>
    <name evidence="2" type="ORF">AY601_2036</name>
</gene>
<reference evidence="2 3" key="1">
    <citation type="submission" date="2016-03" db="EMBL/GenBank/DDBJ databases">
        <title>Complete genome sequence of Pedobacter cryoconitis PAMC 27485.</title>
        <authorList>
            <person name="Lee J."/>
            <person name="Kim O.-S."/>
        </authorList>
    </citation>
    <scope>NUCLEOTIDE SEQUENCE [LARGE SCALE GENOMIC DNA]</scope>
    <source>
        <strain evidence="2 3">PAMC 27485</strain>
    </source>
</reference>
<evidence type="ECO:0000313" key="2">
    <source>
        <dbReference type="EMBL" id="AMP98940.1"/>
    </source>
</evidence>
<name>A0A127VCJ6_9SPHI</name>
<protein>
    <recommendedName>
        <fullName evidence="1">Integrase catalytic domain-containing protein</fullName>
    </recommendedName>
</protein>
<evidence type="ECO:0000313" key="3">
    <source>
        <dbReference type="Proteomes" id="UP000071561"/>
    </source>
</evidence>
<dbReference type="OrthoDB" id="3193769at2"/>
<evidence type="ECO:0000259" key="1">
    <source>
        <dbReference type="PROSITE" id="PS50994"/>
    </source>
</evidence>
<dbReference type="AlphaFoldDB" id="A0A127VCJ6"/>
<dbReference type="PROSITE" id="PS50994">
    <property type="entry name" value="INTEGRASE"/>
    <property type="match status" value="1"/>
</dbReference>
<proteinExistence type="predicted"/>
<dbReference type="PANTHER" id="PTHR35004:SF8">
    <property type="entry name" value="TRANSPOSASE RV3428C-RELATED"/>
    <property type="match status" value="1"/>
</dbReference>
<organism evidence="2 3">
    <name type="scientific">Pedobacter cryoconitis</name>
    <dbReference type="NCBI Taxonomy" id="188932"/>
    <lineage>
        <taxon>Bacteria</taxon>
        <taxon>Pseudomonadati</taxon>
        <taxon>Bacteroidota</taxon>
        <taxon>Sphingobacteriia</taxon>
        <taxon>Sphingobacteriales</taxon>
        <taxon>Sphingobacteriaceae</taxon>
        <taxon>Pedobacter</taxon>
    </lineage>
</organism>
<dbReference type="PANTHER" id="PTHR35004">
    <property type="entry name" value="TRANSPOSASE RV3428C-RELATED"/>
    <property type="match status" value="1"/>
</dbReference>
<sequence>MFKFPHEYQLDTESPIYTTFPAHYNSAPIACRFSRPEDKGKVESAIKYVKNDFLKNFRGSDYDALVCELKVWNKEVCNKRVHGTTRKIPETVFNGIDKQALAALSLRRYQVMDLSTLKVSHMAQSVIVIITILSRKSLLYKSQVLQGEVKYECKLSYSNQY</sequence>
<dbReference type="EMBL" id="CP014504">
    <property type="protein sequence ID" value="AMP98940.1"/>
    <property type="molecule type" value="Genomic_DNA"/>
</dbReference>
<accession>A0A127VCJ6</accession>
<dbReference type="RefSeq" id="WP_068400093.1">
    <property type="nucleotide sequence ID" value="NZ_CP014504.1"/>
</dbReference>
<dbReference type="PATRIC" id="fig|188932.3.peg.2133"/>
<dbReference type="Proteomes" id="UP000071561">
    <property type="component" value="Chromosome"/>
</dbReference>